<organism evidence="2 3">
    <name type="scientific">Cynara cardunculus var. scolymus</name>
    <name type="common">Globe artichoke</name>
    <name type="synonym">Cynara scolymus</name>
    <dbReference type="NCBI Taxonomy" id="59895"/>
    <lineage>
        <taxon>Eukaryota</taxon>
        <taxon>Viridiplantae</taxon>
        <taxon>Streptophyta</taxon>
        <taxon>Embryophyta</taxon>
        <taxon>Tracheophyta</taxon>
        <taxon>Spermatophyta</taxon>
        <taxon>Magnoliopsida</taxon>
        <taxon>eudicotyledons</taxon>
        <taxon>Gunneridae</taxon>
        <taxon>Pentapetalae</taxon>
        <taxon>asterids</taxon>
        <taxon>campanulids</taxon>
        <taxon>Asterales</taxon>
        <taxon>Asteraceae</taxon>
        <taxon>Carduoideae</taxon>
        <taxon>Cardueae</taxon>
        <taxon>Carduinae</taxon>
        <taxon>Cynara</taxon>
    </lineage>
</organism>
<dbReference type="AlphaFoldDB" id="A0A118K769"/>
<reference evidence="2 3" key="1">
    <citation type="journal article" date="2016" name="Sci. Rep.">
        <title>The genome sequence of the outbreeding globe artichoke constructed de novo incorporating a phase-aware low-pass sequencing strategy of F1 progeny.</title>
        <authorList>
            <person name="Scaglione D."/>
            <person name="Reyes-Chin-Wo S."/>
            <person name="Acquadro A."/>
            <person name="Froenicke L."/>
            <person name="Portis E."/>
            <person name="Beitel C."/>
            <person name="Tirone M."/>
            <person name="Mauro R."/>
            <person name="Lo Monaco A."/>
            <person name="Mauromicale G."/>
            <person name="Faccioli P."/>
            <person name="Cattivelli L."/>
            <person name="Rieseberg L."/>
            <person name="Michelmore R."/>
            <person name="Lanteri S."/>
        </authorList>
    </citation>
    <scope>NUCLEOTIDE SEQUENCE [LARGE SCALE GENOMIC DNA]</scope>
    <source>
        <strain evidence="2">2C</strain>
    </source>
</reference>
<protein>
    <recommendedName>
        <fullName evidence="1">DUF1308 domain-containing protein</fullName>
    </recommendedName>
</protein>
<dbReference type="Proteomes" id="UP000243975">
    <property type="component" value="Unassembled WGS sequence"/>
</dbReference>
<dbReference type="EMBL" id="LEKV01000046">
    <property type="protein sequence ID" value="KVI11733.1"/>
    <property type="molecule type" value="Genomic_DNA"/>
</dbReference>
<evidence type="ECO:0000313" key="3">
    <source>
        <dbReference type="Proteomes" id="UP000243975"/>
    </source>
</evidence>
<sequence>MDVYQERDNFGTLGATVEEAKKRCEAVMDAVEALHLSLSCKRTLLRLIQSELSFLSRFSSTDFTPNSEPSICVNIGHLEAVVHILKHPNISGVPRVCKTILVPPSTQSGIHSTTSKGAHVDIVCTFDGSPVWFIVSDRNPKYVSWYGQQESSKKKGLRARVQLLLEVAHYSVTLKPTSLIFFFSNGLDGFTRQKFHSEFGAIDLGSKFSNFDFNFSEELGGEWIDILARSYHHASVLEIKVDSPRDVNPHVPKESLVAYSSVKASDVNLGGSFNTLLSQMISPYNGKLDGILINFDTTALIAIVSGISNGNTEKLLATPEDELKTRFKGNYEFVIGQVMSEIRNPIHMDIAKSISGRKAIICESVSSEFKELVSMCGGSNEKLRAGELLKHVVVVPDSPSTRMTSLPTTRKLAMKNKIVFGTGDHWHAPTLTANMGFVRAVLQTGMSLFTFEHRPRALTGD</sequence>
<feature type="domain" description="DUF1308" evidence="1">
    <location>
        <begin position="293"/>
        <end position="459"/>
    </location>
</feature>
<dbReference type="PANTHER" id="PTHR13379">
    <property type="entry name" value="UNCHARACTERIZED DUF1308"/>
    <property type="match status" value="1"/>
</dbReference>
<dbReference type="Gramene" id="KVI11733">
    <property type="protein sequence ID" value="KVI11733"/>
    <property type="gene ID" value="Ccrd_009849"/>
</dbReference>
<dbReference type="InterPro" id="IPR010733">
    <property type="entry name" value="DUF1308"/>
</dbReference>
<dbReference type="PANTHER" id="PTHR13379:SF0">
    <property type="entry name" value="UPF0415 PROTEIN C7ORF25"/>
    <property type="match status" value="1"/>
</dbReference>
<dbReference type="Pfam" id="PF07000">
    <property type="entry name" value="DUF1308"/>
    <property type="match status" value="1"/>
</dbReference>
<accession>A0A118K769</accession>
<dbReference type="STRING" id="59895.A0A118K769"/>
<keyword evidence="3" id="KW-1185">Reference proteome</keyword>
<proteinExistence type="predicted"/>
<evidence type="ECO:0000313" key="2">
    <source>
        <dbReference type="EMBL" id="KVI11733.1"/>
    </source>
</evidence>
<comment type="caution">
    <text evidence="2">The sequence shown here is derived from an EMBL/GenBank/DDBJ whole genome shotgun (WGS) entry which is preliminary data.</text>
</comment>
<name>A0A118K769_CYNCS</name>
<dbReference type="OMA" id="HPNEDMR"/>
<gene>
    <name evidence="2" type="ORF">Ccrd_009849</name>
</gene>
<evidence type="ECO:0000259" key="1">
    <source>
        <dbReference type="Pfam" id="PF07000"/>
    </source>
</evidence>